<evidence type="ECO:0000313" key="10">
    <source>
        <dbReference type="RefSeq" id="XP_056684582.1"/>
    </source>
</evidence>
<comment type="similarity">
    <text evidence="2 7">Belongs to the cytochrome P450 family.</text>
</comment>
<keyword evidence="5 8" id="KW-1133">Transmembrane helix</keyword>
<dbReference type="InterPro" id="IPR017972">
    <property type="entry name" value="Cyt_P450_CS"/>
</dbReference>
<dbReference type="InterPro" id="IPR002397">
    <property type="entry name" value="Cyt_P450_B"/>
</dbReference>
<protein>
    <submittedName>
        <fullName evidence="10">Abscisic acid 8'-hydroxylase 2 isoform X2</fullName>
    </submittedName>
</protein>
<keyword evidence="4 7" id="KW-0479">Metal-binding</keyword>
<dbReference type="SUPFAM" id="SSF48264">
    <property type="entry name" value="Cytochrome P450"/>
    <property type="match status" value="1"/>
</dbReference>
<evidence type="ECO:0000256" key="8">
    <source>
        <dbReference type="SAM" id="Phobius"/>
    </source>
</evidence>
<keyword evidence="7" id="KW-0503">Monooxygenase</keyword>
<keyword evidence="7" id="KW-0560">Oxidoreductase</keyword>
<keyword evidence="6 7" id="KW-0408">Iron</keyword>
<dbReference type="PRINTS" id="PR00359">
    <property type="entry name" value="BP450"/>
</dbReference>
<proteinExistence type="inferred from homology"/>
<evidence type="ECO:0000256" key="7">
    <source>
        <dbReference type="RuleBase" id="RU000461"/>
    </source>
</evidence>
<comment type="subcellular location">
    <subcellularLocation>
        <location evidence="1">Membrane</location>
        <topology evidence="1">Single-pass membrane protein</topology>
    </subcellularLocation>
</comment>
<evidence type="ECO:0000256" key="2">
    <source>
        <dbReference type="ARBA" id="ARBA00010617"/>
    </source>
</evidence>
<keyword evidence="9" id="KW-1185">Reference proteome</keyword>
<dbReference type="InterPro" id="IPR036396">
    <property type="entry name" value="Cyt_P450_sf"/>
</dbReference>
<keyword evidence="3 8" id="KW-0812">Transmembrane</keyword>
<feature type="transmembrane region" description="Helical" evidence="8">
    <location>
        <begin position="6"/>
        <end position="24"/>
    </location>
</feature>
<evidence type="ECO:0000256" key="4">
    <source>
        <dbReference type="ARBA" id="ARBA00022723"/>
    </source>
</evidence>
<evidence type="ECO:0000256" key="1">
    <source>
        <dbReference type="ARBA" id="ARBA00004167"/>
    </source>
</evidence>
<dbReference type="Gene3D" id="1.10.630.10">
    <property type="entry name" value="Cytochrome P450"/>
    <property type="match status" value="2"/>
</dbReference>
<keyword evidence="7" id="KW-0349">Heme</keyword>
<dbReference type="Pfam" id="PF00067">
    <property type="entry name" value="p450"/>
    <property type="match status" value="1"/>
</dbReference>
<name>A0ABM3QMJ1_SPIOL</name>
<evidence type="ECO:0000313" key="9">
    <source>
        <dbReference type="Proteomes" id="UP000813463"/>
    </source>
</evidence>
<dbReference type="PANTHER" id="PTHR24286">
    <property type="entry name" value="CYTOCHROME P450 26"/>
    <property type="match status" value="1"/>
</dbReference>
<dbReference type="RefSeq" id="XP_056684582.1">
    <property type="nucleotide sequence ID" value="XM_056828604.1"/>
</dbReference>
<sequence>MEETWIISLLLGILPIVGLILWWWNEIWYLRGIKVRCSKLFNTNNNNNNNIVKIPPGHLGFPFIGETLSLLWFFNIIARPDDFITSKKYKYGENVGAYRTHLYGCPSIIACSPSLCKFVLNSSDKFKQEWPTTQVLGANSVITLEEGPRHGVIKNFIVNYINRPASLTRFLLHVQPTIIQALQLWSHQHKIKTFYQVKKVTLDYTMKYMAHLEAGTQIHVIEKLFEGVASGFRSQPWNIPGTSFYHALKEENMAMVKKINSGSLTYEDILKLKYTNKVAEETIRMANIAGFVFRKVTDDVEFKGYIIPKGWNVIIWLRFLHNDPTNFDDPMNFNPDRWDVARPKHGAYLPFGRGSRSCAGNTLVRASLVLFLHHLSIGYEWELLNPNSKIKYLSHPLPVDGLEISIRKI</sequence>
<organism evidence="9 10">
    <name type="scientific">Spinacia oleracea</name>
    <name type="common">Spinach</name>
    <dbReference type="NCBI Taxonomy" id="3562"/>
    <lineage>
        <taxon>Eukaryota</taxon>
        <taxon>Viridiplantae</taxon>
        <taxon>Streptophyta</taxon>
        <taxon>Embryophyta</taxon>
        <taxon>Tracheophyta</taxon>
        <taxon>Spermatophyta</taxon>
        <taxon>Magnoliopsida</taxon>
        <taxon>eudicotyledons</taxon>
        <taxon>Gunneridae</taxon>
        <taxon>Pentapetalae</taxon>
        <taxon>Caryophyllales</taxon>
        <taxon>Chenopodiaceae</taxon>
        <taxon>Chenopodioideae</taxon>
        <taxon>Anserineae</taxon>
        <taxon>Spinacia</taxon>
    </lineage>
</organism>
<evidence type="ECO:0000256" key="3">
    <source>
        <dbReference type="ARBA" id="ARBA00022692"/>
    </source>
</evidence>
<dbReference type="PROSITE" id="PS00086">
    <property type="entry name" value="CYTOCHROME_P450"/>
    <property type="match status" value="1"/>
</dbReference>
<gene>
    <name evidence="10" type="primary">LOC110787910</name>
</gene>
<dbReference type="PANTHER" id="PTHR24286:SF12">
    <property type="entry name" value="CYTOCHROME P450 FAMILY PROTEIN, EXPRESSED"/>
    <property type="match status" value="1"/>
</dbReference>
<evidence type="ECO:0000256" key="6">
    <source>
        <dbReference type="ARBA" id="ARBA00023004"/>
    </source>
</evidence>
<dbReference type="Proteomes" id="UP000813463">
    <property type="component" value="Chromosome 5"/>
</dbReference>
<accession>A0ABM3QMJ1</accession>
<evidence type="ECO:0000256" key="5">
    <source>
        <dbReference type="ARBA" id="ARBA00022989"/>
    </source>
</evidence>
<dbReference type="GeneID" id="110787910"/>
<keyword evidence="8" id="KW-0472">Membrane</keyword>
<reference evidence="9" key="1">
    <citation type="journal article" date="2021" name="Nat. Commun.">
        <title>Genomic analyses provide insights into spinach domestication and the genetic basis of agronomic traits.</title>
        <authorList>
            <person name="Cai X."/>
            <person name="Sun X."/>
            <person name="Xu C."/>
            <person name="Sun H."/>
            <person name="Wang X."/>
            <person name="Ge C."/>
            <person name="Zhang Z."/>
            <person name="Wang Q."/>
            <person name="Fei Z."/>
            <person name="Jiao C."/>
            <person name="Wang Q."/>
        </authorList>
    </citation>
    <scope>NUCLEOTIDE SEQUENCE [LARGE SCALE GENOMIC DNA]</scope>
    <source>
        <strain evidence="9">cv. Varoflay</strain>
    </source>
</reference>
<dbReference type="InterPro" id="IPR001128">
    <property type="entry name" value="Cyt_P450"/>
</dbReference>
<reference evidence="10" key="2">
    <citation type="submission" date="2025-08" db="UniProtKB">
        <authorList>
            <consortium name="RefSeq"/>
        </authorList>
    </citation>
    <scope>IDENTIFICATION</scope>
    <source>
        <tissue evidence="10">Leaf</tissue>
    </source>
</reference>